<accession>A0A438FKI2</accession>
<evidence type="ECO:0000259" key="12">
    <source>
        <dbReference type="Pfam" id="PF23113"/>
    </source>
</evidence>
<name>A0A438FKI2_VITVI</name>
<keyword evidence="9 11" id="KW-0472">Membrane</keyword>
<keyword evidence="5" id="KW-0808">Transferase</keyword>
<evidence type="ECO:0000256" key="10">
    <source>
        <dbReference type="SAM" id="MobiDB-lite"/>
    </source>
</evidence>
<evidence type="ECO:0000313" key="13">
    <source>
        <dbReference type="EMBL" id="RVW60528.1"/>
    </source>
</evidence>
<dbReference type="Pfam" id="PF23113">
    <property type="entry name" value="MARCHF6_C"/>
    <property type="match status" value="2"/>
</dbReference>
<evidence type="ECO:0000256" key="7">
    <source>
        <dbReference type="ARBA" id="ARBA00022786"/>
    </source>
</evidence>
<dbReference type="PANTHER" id="PTHR13145">
    <property type="entry name" value="SSM4 PROTEIN"/>
    <property type="match status" value="1"/>
</dbReference>
<comment type="subcellular location">
    <subcellularLocation>
        <location evidence="2">Membrane</location>
        <topology evidence="2">Multi-pass membrane protein</topology>
    </subcellularLocation>
</comment>
<feature type="transmembrane region" description="Helical" evidence="11">
    <location>
        <begin position="904"/>
        <end position="922"/>
    </location>
</feature>
<feature type="transmembrane region" description="Helical" evidence="11">
    <location>
        <begin position="737"/>
        <end position="765"/>
    </location>
</feature>
<organism evidence="13 14">
    <name type="scientific">Vitis vinifera</name>
    <name type="common">Grape</name>
    <dbReference type="NCBI Taxonomy" id="29760"/>
    <lineage>
        <taxon>Eukaryota</taxon>
        <taxon>Viridiplantae</taxon>
        <taxon>Streptophyta</taxon>
        <taxon>Embryophyta</taxon>
        <taxon>Tracheophyta</taxon>
        <taxon>Spermatophyta</taxon>
        <taxon>Magnoliopsida</taxon>
        <taxon>eudicotyledons</taxon>
        <taxon>Gunneridae</taxon>
        <taxon>Pentapetalae</taxon>
        <taxon>rosids</taxon>
        <taxon>Vitales</taxon>
        <taxon>Vitaceae</taxon>
        <taxon>Viteae</taxon>
        <taxon>Vitis</taxon>
    </lineage>
</organism>
<feature type="domain" description="E3 ubiquitin-protein ligase MARCHF6-like C-terminal" evidence="12">
    <location>
        <begin position="877"/>
        <end position="972"/>
    </location>
</feature>
<feature type="region of interest" description="Disordered" evidence="10">
    <location>
        <begin position="565"/>
        <end position="588"/>
    </location>
</feature>
<feature type="transmembrane region" description="Helical" evidence="11">
    <location>
        <begin position="777"/>
        <end position="794"/>
    </location>
</feature>
<feature type="transmembrane region" description="Helical" evidence="11">
    <location>
        <begin position="82"/>
        <end position="106"/>
    </location>
</feature>
<evidence type="ECO:0000256" key="3">
    <source>
        <dbReference type="ARBA" id="ARBA00004906"/>
    </source>
</evidence>
<dbReference type="Proteomes" id="UP000288805">
    <property type="component" value="Unassembled WGS sequence"/>
</dbReference>
<dbReference type="AlphaFoldDB" id="A0A438FKI2"/>
<feature type="transmembrane region" description="Helical" evidence="11">
    <location>
        <begin position="637"/>
        <end position="662"/>
    </location>
</feature>
<dbReference type="EC" id="2.3.2.27" evidence="4"/>
<gene>
    <name evidence="13" type="primary">SUD1_0</name>
    <name evidence="13" type="ORF">CK203_109554</name>
</gene>
<sequence length="997" mass="112562">MFLFSPIYAEDAPARLPLREFITVITFKVFDVLQIFLHSAFSFSVYFLLISFGTYWIWQLAFVRSLSEAQKLFSSHISTKTIAINCFHGYLLSGIIKFVFHGFTFLRDFFIHLWDLRRQNLEGENGGRDGVHAARRPPDNADRDFVGGGEGIAGAGQIGRRNAENVAAWLEVLAAQLEDHVGRMFGRPNGVGIIEFFPFDMLVRIRVPVFRLLENSFSVLFRNTIFLIVVIFIPLSLGRVFSLHLLWLFSSATIPALSSVIPPTQTHALANNALNNALGADANSSLESRRDDMQNQVTAVVAGMLKEDSTGLEDVSNIISKTLSANLFKGEIIRTSHLSNEMTLAIEAVLSIIRKFCAVLRHFMTMAKVAFILVIKFGFFPLICGCWLDICTLRVFGKTIVQRVAFFLEDPAASSFYHWIAGILYMLQFSFSMNLLQGVLHNGVLNFLQNLADPIYILFHSLVEDPVHKHAGNILLAVGIHGSLVVMLFFLPVRLAVLFVPSLFPLDLSLSDPLTTRFLFHICIPWATRYFKLRATVKTLLCQWFTVVGRELDLTDVLLPRPEGNGMEENADVEPEQQQGQHDRQLHEEVGQRNRDLGALASAEDSNLGIWASGNSDVEEKNGDEQADSEYHLFLRILLLLVLAWITLLLSNLVLIVVPISLGRALFNAIPLLPLTRGIKFPLFSVTLDIKFNDIYAFILGNCIIRTFVTGSRYVVQHVQTGRAGVLLKQIWKWCGIALKSSALLSIWIFVIPVLIGLLFELVVVTPIRVPLDESPVFILYEDWLLGLIFLKFWTSLDHHKLGMDDMVVLESLFLVYGFLLDDYDHILVLVFSNMEPSTCCCYIVGHCISVHHCCSYDHGNGLTGLVLLDDEELFVDRSWRVKFERVLNDGFSQLQGLWVMSEIIIPIMMKLLTALCVPYMFSRGLFPMLGYPLLVNSAVHRFAWVGCLASIFMCSCAKRIHALFIRMHNAIWNERYLIGQRLHNFKEVSGRDAKQG</sequence>
<evidence type="ECO:0000256" key="4">
    <source>
        <dbReference type="ARBA" id="ARBA00012483"/>
    </source>
</evidence>
<keyword evidence="7" id="KW-0833">Ubl conjugation pathway</keyword>
<dbReference type="PANTHER" id="PTHR13145:SF0">
    <property type="entry name" value="E3 UBIQUITIN-PROTEIN LIGASE MARCHF6"/>
    <property type="match status" value="1"/>
</dbReference>
<evidence type="ECO:0000256" key="11">
    <source>
        <dbReference type="SAM" id="Phobius"/>
    </source>
</evidence>
<comment type="caution">
    <text evidence="13">The sequence shown here is derived from an EMBL/GenBank/DDBJ whole genome shotgun (WGS) entry which is preliminary data.</text>
</comment>
<evidence type="ECO:0000256" key="2">
    <source>
        <dbReference type="ARBA" id="ARBA00004141"/>
    </source>
</evidence>
<dbReference type="GO" id="GO:0061630">
    <property type="term" value="F:ubiquitin protein ligase activity"/>
    <property type="evidence" value="ECO:0007669"/>
    <property type="project" value="UniProtKB-EC"/>
</dbReference>
<dbReference type="InterPro" id="IPR056521">
    <property type="entry name" value="MARCHF6-like_C"/>
</dbReference>
<protein>
    <recommendedName>
        <fullName evidence="4">RING-type E3 ubiquitin transferase</fullName>
        <ecNumber evidence="4">2.3.2.27</ecNumber>
    </recommendedName>
</protein>
<feature type="transmembrane region" description="Helical" evidence="11">
    <location>
        <begin position="695"/>
        <end position="716"/>
    </location>
</feature>
<proteinExistence type="predicted"/>
<feature type="transmembrane region" description="Helical" evidence="11">
    <location>
        <begin position="942"/>
        <end position="958"/>
    </location>
</feature>
<keyword evidence="13" id="KW-0436">Ligase</keyword>
<reference evidence="13 14" key="1">
    <citation type="journal article" date="2018" name="PLoS Genet.">
        <title>Population sequencing reveals clonal diversity and ancestral inbreeding in the grapevine cultivar Chardonnay.</title>
        <authorList>
            <person name="Roach M.J."/>
            <person name="Johnson D.L."/>
            <person name="Bohlmann J."/>
            <person name="van Vuuren H.J."/>
            <person name="Jones S.J."/>
            <person name="Pretorius I.S."/>
            <person name="Schmidt S.A."/>
            <person name="Borneman A.R."/>
        </authorList>
    </citation>
    <scope>NUCLEOTIDE SEQUENCE [LARGE SCALE GENOMIC DNA]</scope>
    <source>
        <strain evidence="14">cv. Chardonnay</strain>
        <tissue evidence="13">Leaf</tissue>
    </source>
</reference>
<feature type="transmembrane region" description="Helical" evidence="11">
    <location>
        <begin position="43"/>
        <end position="62"/>
    </location>
</feature>
<evidence type="ECO:0000256" key="9">
    <source>
        <dbReference type="ARBA" id="ARBA00023136"/>
    </source>
</evidence>
<comment type="pathway">
    <text evidence="3">Protein modification; protein ubiquitination.</text>
</comment>
<evidence type="ECO:0000256" key="1">
    <source>
        <dbReference type="ARBA" id="ARBA00000900"/>
    </source>
</evidence>
<dbReference type="GO" id="GO:0016020">
    <property type="term" value="C:membrane"/>
    <property type="evidence" value="ECO:0007669"/>
    <property type="project" value="UniProtKB-SubCell"/>
</dbReference>
<evidence type="ECO:0000256" key="8">
    <source>
        <dbReference type="ARBA" id="ARBA00022989"/>
    </source>
</evidence>
<evidence type="ECO:0000313" key="14">
    <source>
        <dbReference type="Proteomes" id="UP000288805"/>
    </source>
</evidence>
<feature type="transmembrane region" description="Helical" evidence="11">
    <location>
        <begin position="474"/>
        <end position="500"/>
    </location>
</feature>
<evidence type="ECO:0000256" key="5">
    <source>
        <dbReference type="ARBA" id="ARBA00022679"/>
    </source>
</evidence>
<feature type="transmembrane region" description="Helical" evidence="11">
    <location>
        <begin position="369"/>
        <end position="396"/>
    </location>
</feature>
<dbReference type="EMBL" id="QGNW01000855">
    <property type="protein sequence ID" value="RVW60528.1"/>
    <property type="molecule type" value="Genomic_DNA"/>
</dbReference>
<feature type="transmembrane region" description="Helical" evidence="11">
    <location>
        <begin position="225"/>
        <end position="249"/>
    </location>
</feature>
<dbReference type="GO" id="GO:0016874">
    <property type="term" value="F:ligase activity"/>
    <property type="evidence" value="ECO:0007669"/>
    <property type="project" value="UniProtKB-KW"/>
</dbReference>
<keyword evidence="6 11" id="KW-0812">Transmembrane</keyword>
<keyword evidence="8 11" id="KW-1133">Transmembrane helix</keyword>
<comment type="catalytic activity">
    <reaction evidence="1">
        <text>S-ubiquitinyl-[E2 ubiquitin-conjugating enzyme]-L-cysteine + [acceptor protein]-L-lysine = [E2 ubiquitin-conjugating enzyme]-L-cysteine + N(6)-ubiquitinyl-[acceptor protein]-L-lysine.</text>
        <dbReference type="EC" id="2.3.2.27"/>
    </reaction>
</comment>
<evidence type="ECO:0000256" key="6">
    <source>
        <dbReference type="ARBA" id="ARBA00022692"/>
    </source>
</evidence>
<feature type="domain" description="E3 ubiquitin-protein ligase MARCHF6-like C-terminal" evidence="12">
    <location>
        <begin position="726"/>
        <end position="797"/>
    </location>
</feature>